<name>A0A150ILA2_9EURY</name>
<feature type="transmembrane region" description="Helical" evidence="5">
    <location>
        <begin position="139"/>
        <end position="158"/>
    </location>
</feature>
<comment type="subcellular location">
    <subcellularLocation>
        <location evidence="1">Cell membrane</location>
        <topology evidence="1">Multi-pass membrane protein</topology>
    </subcellularLocation>
</comment>
<dbReference type="InterPro" id="IPR044878">
    <property type="entry name" value="UbiA_sf"/>
</dbReference>
<dbReference type="EMBL" id="LNJC01000009">
    <property type="protein sequence ID" value="KYC50723.1"/>
    <property type="molecule type" value="Genomic_DNA"/>
</dbReference>
<keyword evidence="6" id="KW-0328">Glycosyltransferase</keyword>
<dbReference type="Proteomes" id="UP000092401">
    <property type="component" value="Unassembled WGS sequence"/>
</dbReference>
<dbReference type="Proteomes" id="UP000092403">
    <property type="component" value="Unassembled WGS sequence"/>
</dbReference>
<accession>A0A150J0F8</accession>
<dbReference type="GO" id="GO:0005886">
    <property type="term" value="C:plasma membrane"/>
    <property type="evidence" value="ECO:0007669"/>
    <property type="project" value="UniProtKB-SubCell"/>
</dbReference>
<evidence type="ECO:0000256" key="2">
    <source>
        <dbReference type="ARBA" id="ARBA00022692"/>
    </source>
</evidence>
<accession>A0A150ISV2</accession>
<keyword evidence="4 5" id="KW-0472">Membrane</keyword>
<feature type="transmembrane region" description="Helical" evidence="5">
    <location>
        <begin position="164"/>
        <end position="184"/>
    </location>
</feature>
<feature type="transmembrane region" description="Helical" evidence="5">
    <location>
        <begin position="78"/>
        <end position="99"/>
    </location>
</feature>
<keyword evidence="6" id="KW-0808">Transferase</keyword>
<dbReference type="EMBL" id="LNGE01000011">
    <property type="protein sequence ID" value="KYC45780.1"/>
    <property type="molecule type" value="Genomic_DNA"/>
</dbReference>
<feature type="transmembrane region" description="Helical" evidence="5">
    <location>
        <begin position="12"/>
        <end position="32"/>
    </location>
</feature>
<evidence type="ECO:0000256" key="4">
    <source>
        <dbReference type="ARBA" id="ARBA00023136"/>
    </source>
</evidence>
<evidence type="ECO:0000313" key="9">
    <source>
        <dbReference type="Proteomes" id="UP000091929"/>
    </source>
</evidence>
<dbReference type="Gene3D" id="1.10.357.140">
    <property type="entry name" value="UbiA prenyltransferase"/>
    <property type="match status" value="1"/>
</dbReference>
<feature type="transmembrane region" description="Helical" evidence="5">
    <location>
        <begin position="38"/>
        <end position="58"/>
    </location>
</feature>
<accession>A0A150ILA2</accession>
<keyword evidence="3 5" id="KW-1133">Transmembrane helix</keyword>
<organism evidence="6 10">
    <name type="scientific">Candidatus Methanofastidiosum methylothiophilum</name>
    <dbReference type="NCBI Taxonomy" id="1705564"/>
    <lineage>
        <taxon>Archaea</taxon>
        <taxon>Methanobacteriati</taxon>
        <taxon>Methanobacteriota</taxon>
        <taxon>Stenosarchaea group</taxon>
        <taxon>Candidatus Methanofastidiosia</taxon>
        <taxon>Candidatus Methanofastidiosales</taxon>
        <taxon>Candidatus Methanofastidiosaceae</taxon>
        <taxon>Candidatus Methanofastidiosum</taxon>
    </lineage>
</organism>
<evidence type="ECO:0000256" key="5">
    <source>
        <dbReference type="SAM" id="Phobius"/>
    </source>
</evidence>
<feature type="transmembrane region" description="Helical" evidence="5">
    <location>
        <begin position="105"/>
        <end position="127"/>
    </location>
</feature>
<evidence type="ECO:0000313" key="7">
    <source>
        <dbReference type="EMBL" id="KYC48033.1"/>
    </source>
</evidence>
<evidence type="ECO:0000313" key="10">
    <source>
        <dbReference type="Proteomes" id="UP000092401"/>
    </source>
</evidence>
<evidence type="ECO:0000313" key="6">
    <source>
        <dbReference type="EMBL" id="KYC45780.1"/>
    </source>
</evidence>
<dbReference type="EMBL" id="LNGF01000012">
    <property type="protein sequence ID" value="KYC48033.1"/>
    <property type="molecule type" value="Genomic_DNA"/>
</dbReference>
<dbReference type="GO" id="GO:0016765">
    <property type="term" value="F:transferase activity, transferring alkyl or aryl (other than methyl) groups"/>
    <property type="evidence" value="ECO:0007669"/>
    <property type="project" value="InterPro"/>
</dbReference>
<sequence length="300" mass="33565">MNFRAIIYNSATLNAPKNILQFLFGVIIYGSLTGNYDIIKTVLAASGLSFGLGAIYLFNDLTDYEEDKKNQMKISWKAIANGSISVGTAKYLIVILSVLGTLFSFLSGAIFFSIYAAIIGLNLLYSYPAIRLKTHKNSSLIVITFIQLLKFSSGWFLFTTSLNGFPFPFVISLSVGYSLLFLYYKNNTANAKKIIKENKLRVYPLSLIMFGFLLISFFMYAFPVVFVLILGMSVPTILFYTLSKEHLGTKVNFAFMYAGLIIILLSFLLLSVPMVTATNDTLVGYSNQIKEMLKNVYLNK</sequence>
<keyword evidence="2 5" id="KW-0812">Transmembrane</keyword>
<dbReference type="GO" id="GO:0016757">
    <property type="term" value="F:glycosyltransferase activity"/>
    <property type="evidence" value="ECO:0007669"/>
    <property type="project" value="UniProtKB-KW"/>
</dbReference>
<dbReference type="Pfam" id="PF01040">
    <property type="entry name" value="UbiA"/>
    <property type="match status" value="1"/>
</dbReference>
<evidence type="ECO:0000256" key="1">
    <source>
        <dbReference type="ARBA" id="ARBA00004651"/>
    </source>
</evidence>
<gene>
    <name evidence="6" type="ORF">APG10_00584</name>
    <name evidence="7" type="ORF">APG11_00703</name>
    <name evidence="8" type="ORF">APG12_00635</name>
</gene>
<dbReference type="InterPro" id="IPR000537">
    <property type="entry name" value="UbiA_prenyltransferase"/>
</dbReference>
<protein>
    <submittedName>
        <fullName evidence="6">Phosphoribose diphosphate:decaprenyl-phosphate phosphoribosyltransferase</fullName>
    </submittedName>
</protein>
<feature type="transmembrane region" description="Helical" evidence="5">
    <location>
        <begin position="200"/>
        <end position="218"/>
    </location>
</feature>
<dbReference type="Proteomes" id="UP000091929">
    <property type="component" value="Unassembled WGS sequence"/>
</dbReference>
<comment type="caution">
    <text evidence="6">The sequence shown here is derived from an EMBL/GenBank/DDBJ whole genome shotgun (WGS) entry which is preliminary data.</text>
</comment>
<feature type="transmembrane region" description="Helical" evidence="5">
    <location>
        <begin position="254"/>
        <end position="275"/>
    </location>
</feature>
<evidence type="ECO:0000313" key="8">
    <source>
        <dbReference type="EMBL" id="KYC50723.1"/>
    </source>
</evidence>
<reference evidence="9 10" key="1">
    <citation type="journal article" date="2016" name="ISME J.">
        <title>Chasing the elusive Euryarchaeota class WSA2: genomes reveal a uniquely fastidious methyl-reducing methanogen.</title>
        <authorList>
            <person name="Nobu M.K."/>
            <person name="Narihiro T."/>
            <person name="Kuroda K."/>
            <person name="Mei R."/>
            <person name="Liu W.T."/>
        </authorList>
    </citation>
    <scope>NUCLEOTIDE SEQUENCE [LARGE SCALE GENOMIC DNA]</scope>
    <source>
        <strain evidence="6">B03fssc0709_Meth_Bin005</strain>
        <strain evidence="7">B15fssc0709_Meth_Bin003</strain>
        <strain evidence="8">BMIXfssc0709_Meth_Bin006</strain>
    </source>
</reference>
<dbReference type="AlphaFoldDB" id="A0A150ILA2"/>
<proteinExistence type="predicted"/>
<evidence type="ECO:0000256" key="3">
    <source>
        <dbReference type="ARBA" id="ARBA00022989"/>
    </source>
</evidence>